<reference evidence="4 5" key="1">
    <citation type="submission" date="2024-09" db="EMBL/GenBank/DDBJ databases">
        <authorList>
            <person name="Sun Q."/>
            <person name="Mori K."/>
        </authorList>
    </citation>
    <scope>NUCLEOTIDE SEQUENCE [LARGE SCALE GENOMIC DNA]</scope>
    <source>
        <strain evidence="4 5">TBRC 2205</strain>
    </source>
</reference>
<dbReference type="CDD" id="cd04301">
    <property type="entry name" value="NAT_SF"/>
    <property type="match status" value="1"/>
</dbReference>
<dbReference type="PANTHER" id="PTHR43420">
    <property type="entry name" value="ACETYLTRANSFERASE"/>
    <property type="match status" value="1"/>
</dbReference>
<dbReference type="InterPro" id="IPR016181">
    <property type="entry name" value="Acyl_CoA_acyltransferase"/>
</dbReference>
<evidence type="ECO:0000256" key="2">
    <source>
        <dbReference type="ARBA" id="ARBA00023315"/>
    </source>
</evidence>
<comment type="caution">
    <text evidence="4">The sequence shown here is derived from an EMBL/GenBank/DDBJ whole genome shotgun (WGS) entry which is preliminary data.</text>
</comment>
<dbReference type="GO" id="GO:0016746">
    <property type="term" value="F:acyltransferase activity"/>
    <property type="evidence" value="ECO:0007669"/>
    <property type="project" value="UniProtKB-KW"/>
</dbReference>
<evidence type="ECO:0000256" key="1">
    <source>
        <dbReference type="ARBA" id="ARBA00022679"/>
    </source>
</evidence>
<dbReference type="EC" id="2.3.1.-" evidence="4"/>
<proteinExistence type="predicted"/>
<dbReference type="InterPro" id="IPR000182">
    <property type="entry name" value="GNAT_dom"/>
</dbReference>
<dbReference type="PROSITE" id="PS51186">
    <property type="entry name" value="GNAT"/>
    <property type="match status" value="1"/>
</dbReference>
<organism evidence="4 5">
    <name type="scientific">Plantactinospora siamensis</name>
    <dbReference type="NCBI Taxonomy" id="555372"/>
    <lineage>
        <taxon>Bacteria</taxon>
        <taxon>Bacillati</taxon>
        <taxon>Actinomycetota</taxon>
        <taxon>Actinomycetes</taxon>
        <taxon>Micromonosporales</taxon>
        <taxon>Micromonosporaceae</taxon>
        <taxon>Plantactinospora</taxon>
    </lineage>
</organism>
<keyword evidence="1 4" id="KW-0808">Transferase</keyword>
<evidence type="ECO:0000313" key="4">
    <source>
        <dbReference type="EMBL" id="MFC0563136.1"/>
    </source>
</evidence>
<accession>A0ABV6NR09</accession>
<dbReference type="SUPFAM" id="SSF55729">
    <property type="entry name" value="Acyl-CoA N-acyltransferases (Nat)"/>
    <property type="match status" value="1"/>
</dbReference>
<keyword evidence="2 4" id="KW-0012">Acyltransferase</keyword>
<gene>
    <name evidence="4" type="ORF">ACFFHU_02995</name>
</gene>
<evidence type="ECO:0000259" key="3">
    <source>
        <dbReference type="PROSITE" id="PS51186"/>
    </source>
</evidence>
<sequence>MSFDGRPAVRPDALADRPYRDEDLPRLQDAVAGWIAEAGRCGYDHIGELPHRIYQNLHGQGPVSDLVRIWEDDGQVGGLAVCLRFGVAFDVLVSPALRGTDAERSMLATAAAVTAGRASGPHVFTDAWDCETGRIGLLTEAGFEHFRTWDHIRERGLATAPADPAPPAGFRIRPARLSDADGLAAARNASFHEDWTGDGFRSAVMTKPGYAPEQEIVAEAPDGRVAAYAVYWLDHRNAAGHFEPVGTAKDFRRRGLARAVMLAAMHRMRAAGMRAVSVNHDAANVPARRLYESLGFTRVAETYGFRRPR</sequence>
<dbReference type="InterPro" id="IPR050680">
    <property type="entry name" value="YpeA/RimI_acetyltransf"/>
</dbReference>
<dbReference type="Proteomes" id="UP001589894">
    <property type="component" value="Unassembled WGS sequence"/>
</dbReference>
<name>A0ABV6NR09_9ACTN</name>
<protein>
    <submittedName>
        <fullName evidence="4">GNAT family N-acetyltransferase</fullName>
        <ecNumber evidence="4">2.3.1.-</ecNumber>
    </submittedName>
</protein>
<feature type="domain" description="N-acetyltransferase" evidence="3">
    <location>
        <begin position="170"/>
        <end position="309"/>
    </location>
</feature>
<evidence type="ECO:0000313" key="5">
    <source>
        <dbReference type="Proteomes" id="UP001589894"/>
    </source>
</evidence>
<dbReference type="PANTHER" id="PTHR43420:SF12">
    <property type="entry name" value="N-ACETYLTRANSFERASE DOMAIN-CONTAINING PROTEIN"/>
    <property type="match status" value="1"/>
</dbReference>
<dbReference type="Gene3D" id="3.40.630.30">
    <property type="match status" value="1"/>
</dbReference>
<keyword evidence="5" id="KW-1185">Reference proteome</keyword>
<dbReference type="EMBL" id="JBHLUE010000002">
    <property type="protein sequence ID" value="MFC0563136.1"/>
    <property type="molecule type" value="Genomic_DNA"/>
</dbReference>
<dbReference type="RefSeq" id="WP_377335382.1">
    <property type="nucleotide sequence ID" value="NZ_JBHLUE010000002.1"/>
</dbReference>
<dbReference type="Pfam" id="PF00583">
    <property type="entry name" value="Acetyltransf_1"/>
    <property type="match status" value="1"/>
</dbReference>